<keyword evidence="3" id="KW-0540">Nuclease</keyword>
<evidence type="ECO:0008006" key="9">
    <source>
        <dbReference type="Google" id="ProtNLM"/>
    </source>
</evidence>
<dbReference type="PANTHER" id="PTHR34139">
    <property type="entry name" value="UPF0331 PROTEIN MJ0127"/>
    <property type="match status" value="1"/>
</dbReference>
<proteinExistence type="inferred from homology"/>
<evidence type="ECO:0000256" key="2">
    <source>
        <dbReference type="ARBA" id="ARBA00022649"/>
    </source>
</evidence>
<keyword evidence="4" id="KW-0547">Nucleotide-binding</keyword>
<organism evidence="7 8">
    <name type="scientific">Frankia casuarinae (strain DSM 45818 / CECT 9043 / HFP020203 / CcI3)</name>
    <dbReference type="NCBI Taxonomy" id="106370"/>
    <lineage>
        <taxon>Bacteria</taxon>
        <taxon>Bacillati</taxon>
        <taxon>Actinomycetota</taxon>
        <taxon>Actinomycetes</taxon>
        <taxon>Frankiales</taxon>
        <taxon>Frankiaceae</taxon>
        <taxon>Frankia</taxon>
    </lineage>
</organism>
<keyword evidence="2" id="KW-1277">Toxin-antitoxin system</keyword>
<dbReference type="OrthoDB" id="159782at2"/>
<evidence type="ECO:0000256" key="6">
    <source>
        <dbReference type="ARBA" id="ARBA00024207"/>
    </source>
</evidence>
<comment type="similarity">
    <text evidence="6">Belongs to the HepT RNase toxin family.</text>
</comment>
<dbReference type="STRING" id="106370.Francci3_2193"/>
<gene>
    <name evidence="7" type="ordered locus">Francci3_2193</name>
</gene>
<dbReference type="InterPro" id="IPR037038">
    <property type="entry name" value="HepT-like_sf"/>
</dbReference>
<dbReference type="InterPro" id="IPR008201">
    <property type="entry name" value="HepT-like"/>
</dbReference>
<dbReference type="RefSeq" id="WP_011436609.1">
    <property type="nucleotide sequence ID" value="NC_007777.1"/>
</dbReference>
<protein>
    <recommendedName>
        <fullName evidence="9">DUF86 domain-containing protein</fullName>
    </recommendedName>
</protein>
<evidence type="ECO:0000256" key="3">
    <source>
        <dbReference type="ARBA" id="ARBA00022722"/>
    </source>
</evidence>
<accession>Q2JAY0</accession>
<dbReference type="Pfam" id="PF01934">
    <property type="entry name" value="HepT-like"/>
    <property type="match status" value="1"/>
</dbReference>
<dbReference type="HOGENOM" id="CLU_142825_3_2_11"/>
<dbReference type="EMBL" id="CP000249">
    <property type="protein sequence ID" value="ABD11562.1"/>
    <property type="molecule type" value="Genomic_DNA"/>
</dbReference>
<keyword evidence="5" id="KW-0378">Hydrolase</keyword>
<dbReference type="eggNOG" id="COG2361">
    <property type="taxonomic scope" value="Bacteria"/>
</dbReference>
<evidence type="ECO:0000256" key="1">
    <source>
        <dbReference type="ARBA" id="ARBA00022553"/>
    </source>
</evidence>
<evidence type="ECO:0000313" key="7">
    <source>
        <dbReference type="EMBL" id="ABD11562.1"/>
    </source>
</evidence>
<evidence type="ECO:0000313" key="8">
    <source>
        <dbReference type="Proteomes" id="UP000001937"/>
    </source>
</evidence>
<dbReference type="GO" id="GO:0016787">
    <property type="term" value="F:hydrolase activity"/>
    <property type="evidence" value="ECO:0007669"/>
    <property type="project" value="UniProtKB-KW"/>
</dbReference>
<dbReference type="PhylomeDB" id="Q2JAY0"/>
<sequence>MPPDPRKYLWDAANAAELVRDFAHGQTFADYQANAMLRAAVEREFEIIGEALNQLSKVAPDLAAAIPELPRIVAFRNILIHGYATVDDALVWQVLQEKLPELEQVVRRMLAED</sequence>
<dbReference type="PANTHER" id="PTHR34139:SF1">
    <property type="entry name" value="RNASE MJ1380-RELATED"/>
    <property type="match status" value="1"/>
</dbReference>
<dbReference type="InterPro" id="IPR051813">
    <property type="entry name" value="HepT_RNase_toxin"/>
</dbReference>
<dbReference type="KEGG" id="fra:Francci3_2193"/>
<dbReference type="Proteomes" id="UP000001937">
    <property type="component" value="Chromosome"/>
</dbReference>
<evidence type="ECO:0000256" key="4">
    <source>
        <dbReference type="ARBA" id="ARBA00022741"/>
    </source>
</evidence>
<reference evidence="7 8" key="1">
    <citation type="journal article" date="2007" name="Genome Res.">
        <title>Genome characteristics of facultatively symbiotic Frankia sp. strains reflect host range and host plant biogeography.</title>
        <authorList>
            <person name="Normand P."/>
            <person name="Lapierre P."/>
            <person name="Tisa L.S."/>
            <person name="Gogarten J.P."/>
            <person name="Alloisio N."/>
            <person name="Bagnarol E."/>
            <person name="Bassi C.A."/>
            <person name="Berry A.M."/>
            <person name="Bickhart D.M."/>
            <person name="Choisne N."/>
            <person name="Couloux A."/>
            <person name="Cournoyer B."/>
            <person name="Cruveiller S."/>
            <person name="Daubin V."/>
            <person name="Demange N."/>
            <person name="Francino M.P."/>
            <person name="Goltsman E."/>
            <person name="Huang Y."/>
            <person name="Kopp O.R."/>
            <person name="Labarre L."/>
            <person name="Lapidus A."/>
            <person name="Lavire C."/>
            <person name="Marechal J."/>
            <person name="Martinez M."/>
            <person name="Mastronunzio J.E."/>
            <person name="Mullin B.C."/>
            <person name="Niemann J."/>
            <person name="Pujic P."/>
            <person name="Rawnsley T."/>
            <person name="Rouy Z."/>
            <person name="Schenowitz C."/>
            <person name="Sellstedt A."/>
            <person name="Tavares F."/>
            <person name="Tomkins J.P."/>
            <person name="Vallenet D."/>
            <person name="Valverde C."/>
            <person name="Wall L.G."/>
            <person name="Wang Y."/>
            <person name="Medigue C."/>
            <person name="Benson D.R."/>
        </authorList>
    </citation>
    <scope>NUCLEOTIDE SEQUENCE [LARGE SCALE GENOMIC DNA]</scope>
    <source>
        <strain evidence="8">DSM 45818 / CECT 9043 / CcI3</strain>
    </source>
</reference>
<dbReference type="GO" id="GO:0110001">
    <property type="term" value="C:toxin-antitoxin complex"/>
    <property type="evidence" value="ECO:0007669"/>
    <property type="project" value="InterPro"/>
</dbReference>
<keyword evidence="1" id="KW-0597">Phosphoprotein</keyword>
<name>Q2JAY0_FRACC</name>
<dbReference type="AlphaFoldDB" id="Q2JAY0"/>
<dbReference type="GO" id="GO:0000166">
    <property type="term" value="F:nucleotide binding"/>
    <property type="evidence" value="ECO:0007669"/>
    <property type="project" value="UniProtKB-KW"/>
</dbReference>
<evidence type="ECO:0000256" key="5">
    <source>
        <dbReference type="ARBA" id="ARBA00022801"/>
    </source>
</evidence>
<dbReference type="Gene3D" id="1.20.120.580">
    <property type="entry name" value="bsu32300-like"/>
    <property type="match status" value="1"/>
</dbReference>
<keyword evidence="8" id="KW-1185">Reference proteome</keyword>
<dbReference type="GO" id="GO:0004540">
    <property type="term" value="F:RNA nuclease activity"/>
    <property type="evidence" value="ECO:0007669"/>
    <property type="project" value="InterPro"/>
</dbReference>